<dbReference type="Proteomes" id="UP000295611">
    <property type="component" value="Unassembled WGS sequence"/>
</dbReference>
<dbReference type="Gene3D" id="3.40.1350.10">
    <property type="match status" value="1"/>
</dbReference>
<organism evidence="2 3">
    <name type="scientific">Paludibacterium purpuratum</name>
    <dbReference type="NCBI Taxonomy" id="1144873"/>
    <lineage>
        <taxon>Bacteria</taxon>
        <taxon>Pseudomonadati</taxon>
        <taxon>Pseudomonadota</taxon>
        <taxon>Betaproteobacteria</taxon>
        <taxon>Neisseriales</taxon>
        <taxon>Chromobacteriaceae</taxon>
        <taxon>Paludibacterium</taxon>
    </lineage>
</organism>
<dbReference type="GO" id="GO:0015666">
    <property type="term" value="F:restriction endodeoxyribonuclease activity"/>
    <property type="evidence" value="ECO:0007669"/>
    <property type="project" value="TreeGrafter"/>
</dbReference>
<sequence>MAHLTSAAQQASNLLSRFSFMQVAVEGHRTASCLLQSVRYSGLLLRQKLRQTTGGNSPARPLQWSQLKPTRLVENRAVHGFLIPCSLKSCKEGGIANIKHEIPIGDMMTIRTLTDLSPSEFENLTLDLLARLGLKNSVWRTPGRDGGRDIQGDEFMDDFSGYTSQKSWYVDCKRYSGTVSWPTVWEKIAFADSNNADVFLLVTTSTLSPQAVDEVNRWNDTRRAPSIRFWNGHDFDHRLSLHTDIQVKYGLSSQPIQDAAPAIVELSKILLKYTNSIAAQVEFGRTTEGPLAAIQAISELITARLGEIELTGHISVQRFRAEVDAYEWLKDAESISLLGFDRFAVRAIAALIRCYSKATDMVVARIEDSPNAVEIRGQGIPETLLSDLTTIGFWGSIGVKLTPELVILERMNAAS</sequence>
<name>A0A4R7BGW4_9NEIS</name>
<dbReference type="SUPFAM" id="SSF52980">
    <property type="entry name" value="Restriction endonuclease-like"/>
    <property type="match status" value="1"/>
</dbReference>
<accession>A0A4R7BGW4</accession>
<dbReference type="EMBL" id="SNZP01000001">
    <property type="protein sequence ID" value="TDR82997.1"/>
    <property type="molecule type" value="Genomic_DNA"/>
</dbReference>
<dbReference type="AlphaFoldDB" id="A0A4R7BGW4"/>
<dbReference type="InterPro" id="IPR011856">
    <property type="entry name" value="tRNA_endonuc-like_dom_sf"/>
</dbReference>
<proteinExistence type="predicted"/>
<dbReference type="GO" id="GO:0009307">
    <property type="term" value="P:DNA restriction-modification system"/>
    <property type="evidence" value="ECO:0007669"/>
    <property type="project" value="InterPro"/>
</dbReference>
<dbReference type="InterPro" id="IPR007560">
    <property type="entry name" value="Restrct_endonuc_IV_Mrr"/>
</dbReference>
<dbReference type="PANTHER" id="PTHR30015">
    <property type="entry name" value="MRR RESTRICTION SYSTEM PROTEIN"/>
    <property type="match status" value="1"/>
</dbReference>
<evidence type="ECO:0000313" key="3">
    <source>
        <dbReference type="Proteomes" id="UP000295611"/>
    </source>
</evidence>
<dbReference type="InterPro" id="IPR011335">
    <property type="entry name" value="Restrct_endonuc-II-like"/>
</dbReference>
<reference evidence="2 3" key="1">
    <citation type="submission" date="2019-03" db="EMBL/GenBank/DDBJ databases">
        <title>Genomic Encyclopedia of Type Strains, Phase III (KMG-III): the genomes of soil and plant-associated and newly described type strains.</title>
        <authorList>
            <person name="Whitman W."/>
        </authorList>
    </citation>
    <scope>NUCLEOTIDE SEQUENCE [LARGE SCALE GENOMIC DNA]</scope>
    <source>
        <strain evidence="2 3">CECT 8976</strain>
    </source>
</reference>
<keyword evidence="2" id="KW-0540">Nuclease</keyword>
<keyword evidence="2" id="KW-0255">Endonuclease</keyword>
<gene>
    <name evidence="2" type="ORF">DFP86_101391</name>
</gene>
<dbReference type="PANTHER" id="PTHR30015:SF6">
    <property type="entry name" value="SLL1429 PROTEIN"/>
    <property type="match status" value="1"/>
</dbReference>
<protein>
    <submittedName>
        <fullName evidence="2">Restriction endonuclease</fullName>
    </submittedName>
</protein>
<dbReference type="RefSeq" id="WP_133678308.1">
    <property type="nucleotide sequence ID" value="NZ_SNZP01000001.1"/>
</dbReference>
<keyword evidence="3" id="KW-1185">Reference proteome</keyword>
<evidence type="ECO:0000259" key="1">
    <source>
        <dbReference type="Pfam" id="PF04471"/>
    </source>
</evidence>
<dbReference type="Pfam" id="PF04471">
    <property type="entry name" value="Mrr_cat"/>
    <property type="match status" value="1"/>
</dbReference>
<dbReference type="OrthoDB" id="8452137at2"/>
<keyword evidence="2" id="KW-0378">Hydrolase</keyword>
<dbReference type="InterPro" id="IPR052906">
    <property type="entry name" value="Type_IV_Methyl-Rstrct_Enzyme"/>
</dbReference>
<feature type="domain" description="Restriction endonuclease type IV Mrr" evidence="1">
    <location>
        <begin position="115"/>
        <end position="236"/>
    </location>
</feature>
<evidence type="ECO:0000313" key="2">
    <source>
        <dbReference type="EMBL" id="TDR82997.1"/>
    </source>
</evidence>
<dbReference type="GO" id="GO:0003677">
    <property type="term" value="F:DNA binding"/>
    <property type="evidence" value="ECO:0007669"/>
    <property type="project" value="InterPro"/>
</dbReference>
<comment type="caution">
    <text evidence="2">The sequence shown here is derived from an EMBL/GenBank/DDBJ whole genome shotgun (WGS) entry which is preliminary data.</text>
</comment>